<feature type="transmembrane region" description="Helical" evidence="1">
    <location>
        <begin position="12"/>
        <end position="35"/>
    </location>
</feature>
<evidence type="ECO:0000256" key="1">
    <source>
        <dbReference type="SAM" id="Phobius"/>
    </source>
</evidence>
<proteinExistence type="predicted"/>
<evidence type="ECO:0008006" key="4">
    <source>
        <dbReference type="Google" id="ProtNLM"/>
    </source>
</evidence>
<dbReference type="PROSITE" id="PS51257">
    <property type="entry name" value="PROKAR_LIPOPROTEIN"/>
    <property type="match status" value="1"/>
</dbReference>
<evidence type="ECO:0000313" key="3">
    <source>
        <dbReference type="Proteomes" id="UP001320544"/>
    </source>
</evidence>
<keyword evidence="1" id="KW-0472">Membrane</keyword>
<sequence length="66" mass="6703">MRLKGGCGQATVEYALVVFALLAIVVACAVLWHALDEGLFVSHAAAGASHHVGRGSPGAAADVLLY</sequence>
<reference evidence="2 3" key="1">
    <citation type="submission" date="2022-01" db="EMBL/GenBank/DDBJ databases">
        <title>Novel bile acid biosynthetic pathways are enriched in the microbiome of centenarians.</title>
        <authorList>
            <person name="Sato Y."/>
            <person name="Atarashi K."/>
            <person name="Plichta R.D."/>
            <person name="Arai Y."/>
            <person name="Sasajima S."/>
            <person name="Kearney M.S."/>
            <person name="Suda W."/>
            <person name="Takeshita K."/>
            <person name="Sasaki T."/>
            <person name="Okamoto S."/>
            <person name="Skelly N.A."/>
            <person name="Okamura Y."/>
            <person name="Vlamakis H."/>
            <person name="Li Y."/>
            <person name="Tanoue T."/>
            <person name="Takei H."/>
            <person name="Nittono H."/>
            <person name="Narushima S."/>
            <person name="Irie J."/>
            <person name="Itoh H."/>
            <person name="Moriya K."/>
            <person name="Sugiura Y."/>
            <person name="Suematsu M."/>
            <person name="Moritoki N."/>
            <person name="Shibata S."/>
            <person name="Littman R.D."/>
            <person name="Fischbach A.M."/>
            <person name="Uwamino Y."/>
            <person name="Inoue T."/>
            <person name="Honda A."/>
            <person name="Hattori M."/>
            <person name="Murai T."/>
            <person name="Xavier J.R."/>
            <person name="Hirose N."/>
            <person name="Honda K."/>
        </authorList>
    </citation>
    <scope>NUCLEOTIDE SEQUENCE [LARGE SCALE GENOMIC DNA]</scope>
    <source>
        <strain evidence="2 3">CE91-St30</strain>
    </source>
</reference>
<organism evidence="2 3">
    <name type="scientific">Raoultibacter timonensis</name>
    <dbReference type="NCBI Taxonomy" id="1907662"/>
    <lineage>
        <taxon>Bacteria</taxon>
        <taxon>Bacillati</taxon>
        <taxon>Actinomycetota</taxon>
        <taxon>Coriobacteriia</taxon>
        <taxon>Eggerthellales</taxon>
        <taxon>Eggerthellaceae</taxon>
        <taxon>Raoultibacter</taxon>
    </lineage>
</organism>
<dbReference type="EMBL" id="AP025564">
    <property type="protein sequence ID" value="BDE97505.1"/>
    <property type="molecule type" value="Genomic_DNA"/>
</dbReference>
<evidence type="ECO:0000313" key="2">
    <source>
        <dbReference type="EMBL" id="BDE97505.1"/>
    </source>
</evidence>
<keyword evidence="1" id="KW-1133">Transmembrane helix</keyword>
<dbReference type="RefSeq" id="WP_102379961.1">
    <property type="nucleotide sequence ID" value="NZ_AP025564.1"/>
</dbReference>
<name>A0ABM7WM85_9ACTN</name>
<gene>
    <name evidence="2" type="ORF">CE91St30_28380</name>
</gene>
<keyword evidence="3" id="KW-1185">Reference proteome</keyword>
<protein>
    <recommendedName>
        <fullName evidence="4">Flp pilus assembly pilin Flp</fullName>
    </recommendedName>
</protein>
<keyword evidence="1" id="KW-0812">Transmembrane</keyword>
<dbReference type="Proteomes" id="UP001320544">
    <property type="component" value="Chromosome"/>
</dbReference>
<accession>A0ABM7WM85</accession>